<proteinExistence type="inferred from homology"/>
<dbReference type="EMBL" id="FO704550">
    <property type="protein sequence ID" value="CDG15824.1"/>
    <property type="molecule type" value="Genomic_DNA"/>
</dbReference>
<dbReference type="OrthoDB" id="9771229at2"/>
<dbReference type="STRING" id="351671.XDD1_0113"/>
<dbReference type="InterPro" id="IPR005229">
    <property type="entry name" value="YicC/YloC-like"/>
</dbReference>
<feature type="coiled-coil region" evidence="6">
    <location>
        <begin position="182"/>
        <end position="218"/>
    </location>
</feature>
<name>A0A068QMH8_9GAMM</name>
<reference evidence="9 11" key="1">
    <citation type="submission" date="2013-07" db="EMBL/GenBank/DDBJ databases">
        <authorList>
            <person name="Genoscope - CEA"/>
        </authorList>
    </citation>
    <scope>NUCLEOTIDE SEQUENCE [LARGE SCALE GENOMIC DNA]</scope>
    <source>
        <strain evidence="9">FRM16</strain>
        <strain evidence="11">FRM16 / DSM 17909</strain>
    </source>
</reference>
<dbReference type="EMBL" id="VNHN01000021">
    <property type="protein sequence ID" value="TYP07855.1"/>
    <property type="molecule type" value="Genomic_DNA"/>
</dbReference>
<dbReference type="GO" id="GO:0004521">
    <property type="term" value="F:RNA endonuclease activity"/>
    <property type="evidence" value="ECO:0007669"/>
    <property type="project" value="InterPro"/>
</dbReference>
<dbReference type="Pfam" id="PF08340">
    <property type="entry name" value="YicC-like_C"/>
    <property type="match status" value="1"/>
</dbReference>
<sequence length="287" mass="33237">MIRSMTAFARRDIKGDWGNAAWELRSVNQRYLETYIRLPEQFRSLEPVIRERIRSRLTRGKVECNLRFELGTLAQSALMLNENLAKQLVEAASWVKQQSNEGEINPVDILRWPGVMSAEEQDLDAISAQLLVELDLALDAFIQSRETEGQALKTLIEQRLDAVTVEAMKVREQMPAILQWQRERLQTKLEEAQIQLDNGRLEQELILLAQRIDVAEELDRLDAHVKETRNILKKKEAVGRRLDFMMQEFNRESNTLASKSINADITNSAIELKVLIEQMREQIQNIE</sequence>
<evidence type="ECO:0000313" key="10">
    <source>
        <dbReference type="EMBL" id="TYP07855.1"/>
    </source>
</evidence>
<dbReference type="PANTHER" id="PTHR30636:SF3">
    <property type="entry name" value="UPF0701 PROTEIN YICC"/>
    <property type="match status" value="1"/>
</dbReference>
<dbReference type="GO" id="GO:0016787">
    <property type="term" value="F:hydrolase activity"/>
    <property type="evidence" value="ECO:0007669"/>
    <property type="project" value="UniProtKB-KW"/>
</dbReference>
<dbReference type="KEGG" id="xdo:XDD1_0113"/>
<dbReference type="HOGENOM" id="CLU_076609_0_0_6"/>
<keyword evidence="4" id="KW-0378">Hydrolase</keyword>
<comment type="similarity">
    <text evidence="5">Belongs to the YicC/YloC family.</text>
</comment>
<organism evidence="9 11">
    <name type="scientific">Xenorhabdus doucetiae</name>
    <dbReference type="NCBI Taxonomy" id="351671"/>
    <lineage>
        <taxon>Bacteria</taxon>
        <taxon>Pseudomonadati</taxon>
        <taxon>Pseudomonadota</taxon>
        <taxon>Gammaproteobacteria</taxon>
        <taxon>Enterobacterales</taxon>
        <taxon>Morganellaceae</taxon>
        <taxon>Xenorhabdus</taxon>
    </lineage>
</organism>
<evidence type="ECO:0000313" key="11">
    <source>
        <dbReference type="Proteomes" id="UP000032721"/>
    </source>
</evidence>
<feature type="domain" description="Endoribonuclease YicC-like C-terminal" evidence="8">
    <location>
        <begin position="170"/>
        <end position="287"/>
    </location>
</feature>
<evidence type="ECO:0000256" key="2">
    <source>
        <dbReference type="ARBA" id="ARBA00022722"/>
    </source>
</evidence>
<evidence type="ECO:0000256" key="6">
    <source>
        <dbReference type="SAM" id="Coils"/>
    </source>
</evidence>
<evidence type="ECO:0000256" key="3">
    <source>
        <dbReference type="ARBA" id="ARBA00022759"/>
    </source>
</evidence>
<keyword evidence="12" id="KW-1185">Reference proteome</keyword>
<evidence type="ECO:0000313" key="9">
    <source>
        <dbReference type="EMBL" id="CDG15824.1"/>
    </source>
</evidence>
<comment type="cofactor">
    <cofactor evidence="1">
        <name>a divalent metal cation</name>
        <dbReference type="ChEBI" id="CHEBI:60240"/>
    </cofactor>
</comment>
<dbReference type="Pfam" id="PF03755">
    <property type="entry name" value="YicC-like_N"/>
    <property type="match status" value="1"/>
</dbReference>
<evidence type="ECO:0000313" key="12">
    <source>
        <dbReference type="Proteomes" id="UP000324170"/>
    </source>
</evidence>
<evidence type="ECO:0000259" key="8">
    <source>
        <dbReference type="Pfam" id="PF08340"/>
    </source>
</evidence>
<evidence type="ECO:0000256" key="1">
    <source>
        <dbReference type="ARBA" id="ARBA00001968"/>
    </source>
</evidence>
<dbReference type="RefSeq" id="WP_045967832.1">
    <property type="nucleotide sequence ID" value="NZ_CAWMED010000001.1"/>
</dbReference>
<evidence type="ECO:0000259" key="7">
    <source>
        <dbReference type="Pfam" id="PF03755"/>
    </source>
</evidence>
<evidence type="ECO:0000256" key="5">
    <source>
        <dbReference type="ARBA" id="ARBA00035648"/>
    </source>
</evidence>
<dbReference type="NCBIfam" id="TIGR00255">
    <property type="entry name" value="YicC/YloC family endoribonuclease"/>
    <property type="match status" value="1"/>
</dbReference>
<feature type="domain" description="Endoribonuclease YicC-like N-terminal" evidence="7">
    <location>
        <begin position="2"/>
        <end position="153"/>
    </location>
</feature>
<protein>
    <submittedName>
        <fullName evidence="10">Uncharacterized protein (TIGR00255 family)</fullName>
    </submittedName>
</protein>
<keyword evidence="6" id="KW-0175">Coiled coil</keyword>
<dbReference type="Proteomes" id="UP000032721">
    <property type="component" value="Chromosome"/>
</dbReference>
<reference evidence="10 12" key="2">
    <citation type="submission" date="2019-07" db="EMBL/GenBank/DDBJ databases">
        <title>Genomic Encyclopedia of Type Strains, Phase I: the one thousand microbial genomes (KMG-I) project.</title>
        <authorList>
            <person name="Kyrpides N."/>
        </authorList>
    </citation>
    <scope>NUCLEOTIDE SEQUENCE [LARGE SCALE GENOMIC DNA]</scope>
    <source>
        <strain evidence="10 12">DSM 17909</strain>
    </source>
</reference>
<gene>
    <name evidence="10" type="ORF">LY16_01651</name>
    <name evidence="9" type="ORF">XDD1_0113</name>
</gene>
<keyword evidence="2" id="KW-0540">Nuclease</keyword>
<dbReference type="AlphaFoldDB" id="A0A068QMH8"/>
<dbReference type="Proteomes" id="UP000324170">
    <property type="component" value="Unassembled WGS sequence"/>
</dbReference>
<keyword evidence="3" id="KW-0255">Endonuclease</keyword>
<dbReference type="InterPro" id="IPR013551">
    <property type="entry name" value="YicC-like_C"/>
</dbReference>
<dbReference type="PANTHER" id="PTHR30636">
    <property type="entry name" value="UPF0701 PROTEIN YICC"/>
    <property type="match status" value="1"/>
</dbReference>
<evidence type="ECO:0000256" key="4">
    <source>
        <dbReference type="ARBA" id="ARBA00022801"/>
    </source>
</evidence>
<dbReference type="InterPro" id="IPR013527">
    <property type="entry name" value="YicC-like_N"/>
</dbReference>
<accession>A0A068QMH8</accession>